<keyword evidence="8" id="KW-1185">Reference proteome</keyword>
<evidence type="ECO:0000259" key="5">
    <source>
        <dbReference type="Pfam" id="PF00206"/>
    </source>
</evidence>
<dbReference type="EC" id="4.3.1.1" evidence="2"/>
<keyword evidence="3" id="KW-0028">Amino-acid biosynthesis</keyword>
<evidence type="ECO:0000259" key="6">
    <source>
        <dbReference type="Pfam" id="PF10415"/>
    </source>
</evidence>
<evidence type="ECO:0000313" key="8">
    <source>
        <dbReference type="Proteomes" id="UP000831151"/>
    </source>
</evidence>
<proteinExistence type="predicted"/>
<accession>A0A9E7DJW5</accession>
<dbReference type="SUPFAM" id="SSF48557">
    <property type="entry name" value="L-aspartase-like"/>
    <property type="match status" value="1"/>
</dbReference>
<dbReference type="PANTHER" id="PTHR42696:SF2">
    <property type="entry name" value="ASPARTATE AMMONIA-LYASE"/>
    <property type="match status" value="1"/>
</dbReference>
<evidence type="ECO:0000256" key="2">
    <source>
        <dbReference type="ARBA" id="ARBA00012992"/>
    </source>
</evidence>
<dbReference type="PANTHER" id="PTHR42696">
    <property type="entry name" value="ASPARTATE AMMONIA-LYASE"/>
    <property type="match status" value="1"/>
</dbReference>
<dbReference type="KEGG" id="fms:M1R53_01240"/>
<dbReference type="GO" id="GO:0008652">
    <property type="term" value="P:amino acid biosynthetic process"/>
    <property type="evidence" value="ECO:0007669"/>
    <property type="project" value="UniProtKB-KW"/>
</dbReference>
<evidence type="ECO:0000256" key="3">
    <source>
        <dbReference type="ARBA" id="ARBA00022605"/>
    </source>
</evidence>
<dbReference type="PROSITE" id="PS00163">
    <property type="entry name" value="FUMARATE_LYASES"/>
    <property type="match status" value="1"/>
</dbReference>
<comment type="catalytic activity">
    <reaction evidence="1">
        <text>L-aspartate = fumarate + NH4(+)</text>
        <dbReference type="Rhea" id="RHEA:16601"/>
        <dbReference type="ChEBI" id="CHEBI:28938"/>
        <dbReference type="ChEBI" id="CHEBI:29806"/>
        <dbReference type="ChEBI" id="CHEBI:29991"/>
        <dbReference type="EC" id="4.3.1.1"/>
    </reaction>
</comment>
<dbReference type="Gene3D" id="1.10.40.30">
    <property type="entry name" value="Fumarase/aspartase (C-terminal domain)"/>
    <property type="match status" value="1"/>
</dbReference>
<protein>
    <recommendedName>
        <fullName evidence="2">aspartate ammonia-lyase</fullName>
        <ecNumber evidence="2">4.3.1.1</ecNumber>
    </recommendedName>
</protein>
<dbReference type="GO" id="GO:0006099">
    <property type="term" value="P:tricarboxylic acid cycle"/>
    <property type="evidence" value="ECO:0007669"/>
    <property type="project" value="InterPro"/>
</dbReference>
<dbReference type="NCBIfam" id="NF008909">
    <property type="entry name" value="PRK12273.1"/>
    <property type="match status" value="1"/>
</dbReference>
<gene>
    <name evidence="7" type="ORF">M1R53_01240</name>
</gene>
<dbReference type="InterPro" id="IPR018951">
    <property type="entry name" value="Fumarase_C_C"/>
</dbReference>
<dbReference type="FunFam" id="1.20.200.10:FF:000001">
    <property type="entry name" value="Fumarate hydratase, mitochondrial"/>
    <property type="match status" value="1"/>
</dbReference>
<dbReference type="EMBL" id="CP096649">
    <property type="protein sequence ID" value="UQK59325.1"/>
    <property type="molecule type" value="Genomic_DNA"/>
</dbReference>
<evidence type="ECO:0000256" key="4">
    <source>
        <dbReference type="ARBA" id="ARBA00023239"/>
    </source>
</evidence>
<dbReference type="Pfam" id="PF00206">
    <property type="entry name" value="Lyase_1"/>
    <property type="match status" value="1"/>
</dbReference>
<dbReference type="FunFam" id="1.10.40.30:FF:000002">
    <property type="entry name" value="Fumarate hydratase class II"/>
    <property type="match status" value="1"/>
</dbReference>
<keyword evidence="4" id="KW-0456">Lyase</keyword>
<dbReference type="InterPro" id="IPR000362">
    <property type="entry name" value="Fumarate_lyase_fam"/>
</dbReference>
<organism evidence="7 8">
    <name type="scientific">Fenollaria massiliensis</name>
    <dbReference type="NCBI Taxonomy" id="938288"/>
    <lineage>
        <taxon>Bacteria</taxon>
        <taxon>Bacillati</taxon>
        <taxon>Bacillota</taxon>
        <taxon>Clostridia</taxon>
        <taxon>Eubacteriales</taxon>
        <taxon>Fenollaria</taxon>
    </lineage>
</organism>
<dbReference type="GO" id="GO:0006531">
    <property type="term" value="P:aspartate metabolic process"/>
    <property type="evidence" value="ECO:0007669"/>
    <property type="project" value="TreeGrafter"/>
</dbReference>
<reference evidence="7" key="1">
    <citation type="submission" date="2022-04" db="EMBL/GenBank/DDBJ databases">
        <title>Complete genome sequences of Ezakiella coagulans and Fenollaria massiliensis.</title>
        <authorList>
            <person name="France M.T."/>
            <person name="Clifford J."/>
            <person name="Narina S."/>
            <person name="Rutt L."/>
            <person name="Ravel J."/>
        </authorList>
    </citation>
    <scope>NUCLEOTIDE SEQUENCE</scope>
    <source>
        <strain evidence="7">C0061C2</strain>
    </source>
</reference>
<dbReference type="CDD" id="cd01357">
    <property type="entry name" value="Aspartase"/>
    <property type="match status" value="1"/>
</dbReference>
<feature type="domain" description="Fumarase C C-terminal" evidence="6">
    <location>
        <begin position="409"/>
        <end position="462"/>
    </location>
</feature>
<dbReference type="Gene3D" id="1.20.200.10">
    <property type="entry name" value="Fumarase/aspartase (Central domain)"/>
    <property type="match status" value="1"/>
</dbReference>
<dbReference type="InterPro" id="IPR022761">
    <property type="entry name" value="Fumarate_lyase_N"/>
</dbReference>
<dbReference type="InterPro" id="IPR024083">
    <property type="entry name" value="Fumarase/histidase_N"/>
</dbReference>
<dbReference type="PRINTS" id="PR00149">
    <property type="entry name" value="FUMRATELYASE"/>
</dbReference>
<dbReference type="GO" id="GO:0005829">
    <property type="term" value="C:cytosol"/>
    <property type="evidence" value="ECO:0007669"/>
    <property type="project" value="TreeGrafter"/>
</dbReference>
<dbReference type="GO" id="GO:0008797">
    <property type="term" value="F:aspartate ammonia-lyase activity"/>
    <property type="evidence" value="ECO:0007669"/>
    <property type="project" value="UniProtKB-EC"/>
</dbReference>
<evidence type="ECO:0000313" key="7">
    <source>
        <dbReference type="EMBL" id="UQK59325.1"/>
    </source>
</evidence>
<dbReference type="InterPro" id="IPR051546">
    <property type="entry name" value="Aspartate_Ammonia-Lyase"/>
</dbReference>
<dbReference type="FunFam" id="1.10.275.10:FF:000001">
    <property type="entry name" value="Fumarate hydratase, mitochondrial"/>
    <property type="match status" value="1"/>
</dbReference>
<evidence type="ECO:0000256" key="1">
    <source>
        <dbReference type="ARBA" id="ARBA00001494"/>
    </source>
</evidence>
<dbReference type="Gene3D" id="1.10.275.10">
    <property type="entry name" value="Fumarase/aspartase (N-terminal domain)"/>
    <property type="match status" value="1"/>
</dbReference>
<dbReference type="InterPro" id="IPR008948">
    <property type="entry name" value="L-Aspartase-like"/>
</dbReference>
<dbReference type="Proteomes" id="UP000831151">
    <property type="component" value="Chromosome"/>
</dbReference>
<name>A0A9E7DJW5_9FIRM</name>
<dbReference type="RefSeq" id="WP_249242796.1">
    <property type="nucleotide sequence ID" value="NZ_CP096649.1"/>
</dbReference>
<sequence>MEEIKKRIEADSIGEKEVPVDAYYGVQSLRGKENFHITGRHIHPEMIVALAEIKKACAITNQQSRLMSKEKEEAIAKACDMVIEGKYHDQFICDAIQGGAGTTANMNANEVIANLANELMGGDLGTYDHVHPNDDVNMCQSTNDVYPTAGKIAAVKLVNKTIDQLMDLINALEKKSIEFDDVIKMGRTQLQDAVPIRLGQEFHAYQSALRRDVRRIKKARDVLKVINMGSTAIGTGINVDVNYYVNITETLARVTGLSLKQADDMIDGTQNLDGVAFLSATIKTCAITLSKMSNDLRLMSSGPRTGFGEIILPARQNGSSIMPGKVNPVIPEVASQVAFSIIGNDMCITMAAEAGQLELNAFEPVMFYKLFESIETLGNACETLRVNCVEGIVADKDRCKALLDNSVGMVTALVPHIGYKKSAAIAKEALKTGESVTSIILRDNILDQKEIDEIFNPFQLTKPGIAARELIQEKGDKEDE</sequence>
<dbReference type="AlphaFoldDB" id="A0A9E7DJW5"/>
<dbReference type="InterPro" id="IPR020557">
    <property type="entry name" value="Fumarate_lyase_CS"/>
</dbReference>
<feature type="domain" description="Fumarate lyase N-terminal" evidence="5">
    <location>
        <begin position="14"/>
        <end position="343"/>
    </location>
</feature>
<dbReference type="Pfam" id="PF10415">
    <property type="entry name" value="FumaraseC_C"/>
    <property type="match status" value="1"/>
</dbReference>